<proteinExistence type="predicted"/>
<dbReference type="EMBL" id="CP025014">
    <property type="protein sequence ID" value="AUW46856.1"/>
    <property type="molecule type" value="Genomic_DNA"/>
</dbReference>
<keyword evidence="1" id="KW-0614">Plasmid</keyword>
<dbReference type="AlphaFoldDB" id="A0A2K9ZF44"/>
<gene>
    <name evidence="1" type="ORF">CUJ84_pRLN2000317</name>
</gene>
<accession>A0A2K9ZF44</accession>
<geneLocation type="plasmid" evidence="2">
    <name>prln2</name>
</geneLocation>
<protein>
    <submittedName>
        <fullName evidence="1">Uncharacterized protein</fullName>
    </submittedName>
</protein>
<name>A0A2K9ZF44_RHILE</name>
<evidence type="ECO:0000313" key="1">
    <source>
        <dbReference type="EMBL" id="AUW46856.1"/>
    </source>
</evidence>
<dbReference type="Proteomes" id="UP000238523">
    <property type="component" value="Plasmid pRLN2"/>
</dbReference>
<organism evidence="1 2">
    <name type="scientific">Rhizobium leguminosarum</name>
    <dbReference type="NCBI Taxonomy" id="384"/>
    <lineage>
        <taxon>Bacteria</taxon>
        <taxon>Pseudomonadati</taxon>
        <taxon>Pseudomonadota</taxon>
        <taxon>Alphaproteobacteria</taxon>
        <taxon>Hyphomicrobiales</taxon>
        <taxon>Rhizobiaceae</taxon>
        <taxon>Rhizobium/Agrobacterium group</taxon>
        <taxon>Rhizobium</taxon>
    </lineage>
</organism>
<evidence type="ECO:0000313" key="2">
    <source>
        <dbReference type="Proteomes" id="UP000238523"/>
    </source>
</evidence>
<sequence length="373" mass="41703">MSSGGRSFQLRYVGKRFDGARLPLEVLSDLPAFRDLLAAYAKESWRVSHRGRKRLPRGFDGSITFDLVAIDEGSAMPRLDWSRETAQELLPGFDNELDVLVGDSFSKIVDLIDNAGVNKFPSSLPSEQIRALNRLGAGLRPGERIEFLGSTGADGKVVYLDTHRRKSLITQVRETYQTRFDGFGILTGIHIDGMLQISTKEYGEIDVRVDRDRVAEEFDGNIGSPVQISIQIELDDRDVYRSVVDVYDLDVIDEKVSEEVMKCRERLNELRDYRSGWLDGSGEPPSAAAIKAAETFLAKRPFQAVAYKLFPTPSGGVVFELDVGGWDYSVEFPSDGSVEMYGIEVDGTDEILPERFDAVGDEFLEFFDLRTGK</sequence>
<dbReference type="RefSeq" id="WP_105009435.1">
    <property type="nucleotide sequence ID" value="NZ_CP025014.1"/>
</dbReference>
<reference evidence="1 2" key="1">
    <citation type="submission" date="2017-11" db="EMBL/GenBank/DDBJ databases">
        <title>Complete genome of Rhizobium leguminosarum Norway, an ineffective micro-symbiont.</title>
        <authorList>
            <person name="Hoffrichter A."/>
            <person name="Liang J."/>
            <person name="Brachmann A."/>
            <person name="Marin M."/>
        </authorList>
    </citation>
    <scope>NUCLEOTIDE SEQUENCE [LARGE SCALE GENOMIC DNA]</scope>
    <source>
        <strain evidence="1 2">Norway</strain>
        <plasmid evidence="2">Plasmid prln2</plasmid>
    </source>
</reference>